<organism evidence="3 4">
    <name type="scientific">Clytia hemisphaerica</name>
    <dbReference type="NCBI Taxonomy" id="252671"/>
    <lineage>
        <taxon>Eukaryota</taxon>
        <taxon>Metazoa</taxon>
        <taxon>Cnidaria</taxon>
        <taxon>Hydrozoa</taxon>
        <taxon>Hydroidolina</taxon>
        <taxon>Leptothecata</taxon>
        <taxon>Obeliida</taxon>
        <taxon>Clytiidae</taxon>
        <taxon>Clytia</taxon>
    </lineage>
</organism>
<dbReference type="AlphaFoldDB" id="A0A7M5WWG4"/>
<dbReference type="PANTHER" id="PTHR24179">
    <property type="entry name" value="PROTEIN PHOSPHATASE 1 REGULATORY SUBUNIT 12"/>
    <property type="match status" value="1"/>
</dbReference>
<keyword evidence="4" id="KW-1185">Reference proteome</keyword>
<proteinExistence type="predicted"/>
<dbReference type="OrthoDB" id="19174at2759"/>
<keyword evidence="1" id="KW-0677">Repeat</keyword>
<dbReference type="SMART" id="SM00248">
    <property type="entry name" value="ANK"/>
    <property type="match status" value="2"/>
</dbReference>
<dbReference type="SUPFAM" id="SSF48403">
    <property type="entry name" value="Ankyrin repeat"/>
    <property type="match status" value="1"/>
</dbReference>
<protein>
    <submittedName>
        <fullName evidence="3">Uncharacterized protein</fullName>
    </submittedName>
</protein>
<dbReference type="PANTHER" id="PTHR24179:SF29">
    <property type="entry name" value="LD46604P"/>
    <property type="match status" value="1"/>
</dbReference>
<dbReference type="Pfam" id="PF12796">
    <property type="entry name" value="Ank_2"/>
    <property type="match status" value="1"/>
</dbReference>
<evidence type="ECO:0000313" key="4">
    <source>
        <dbReference type="Proteomes" id="UP000594262"/>
    </source>
</evidence>
<dbReference type="InterPro" id="IPR036770">
    <property type="entry name" value="Ankyrin_rpt-contain_sf"/>
</dbReference>
<dbReference type="Proteomes" id="UP000594262">
    <property type="component" value="Unplaced"/>
</dbReference>
<evidence type="ECO:0000256" key="1">
    <source>
        <dbReference type="ARBA" id="ARBA00022737"/>
    </source>
</evidence>
<sequence length="232" mass="26630">MVVKMRSNMNEIFVQALYTEDMPLLRTIVEGLKYVRVNHLNSMLVAKAELGGFTPFEFACLHGNATLASMLIDTGKIDINRIGQCGWTPLHAASYSGDVNTVRVLVNSCADCFARDENNNLPLDLCKDENTRSLLLSVMRQKNLTKFNEIINEHEERLSKKQGHRHQQRSKSCFANVSAIKMNELKTQLIERKQSLWEFNMEGNKNIENQLRRWKTCSDLTMEVENLLEMTC</sequence>
<dbReference type="EnsemblMetazoa" id="CLYHEMT014176.1">
    <property type="protein sequence ID" value="CLYHEMP014176.1"/>
    <property type="gene ID" value="CLYHEMG014176"/>
</dbReference>
<keyword evidence="2" id="KW-0040">ANK repeat</keyword>
<feature type="repeat" description="ANK" evidence="2">
    <location>
        <begin position="85"/>
        <end position="117"/>
    </location>
</feature>
<dbReference type="GO" id="GO:0005737">
    <property type="term" value="C:cytoplasm"/>
    <property type="evidence" value="ECO:0007669"/>
    <property type="project" value="TreeGrafter"/>
</dbReference>
<accession>A0A7M5WWG4</accession>
<dbReference type="GO" id="GO:0017020">
    <property type="term" value="F:myosin phosphatase regulator activity"/>
    <property type="evidence" value="ECO:0007669"/>
    <property type="project" value="TreeGrafter"/>
</dbReference>
<dbReference type="InterPro" id="IPR051226">
    <property type="entry name" value="PP1_Regulatory_Subunit"/>
</dbReference>
<reference evidence="3" key="1">
    <citation type="submission" date="2021-01" db="UniProtKB">
        <authorList>
            <consortium name="EnsemblMetazoa"/>
        </authorList>
    </citation>
    <scope>IDENTIFICATION</scope>
</reference>
<dbReference type="GeneID" id="136816415"/>
<name>A0A7M5WWG4_9CNID</name>
<evidence type="ECO:0000313" key="3">
    <source>
        <dbReference type="EnsemblMetazoa" id="CLYHEMP014176.1"/>
    </source>
</evidence>
<dbReference type="RefSeq" id="XP_066928839.1">
    <property type="nucleotide sequence ID" value="XM_067072738.1"/>
</dbReference>
<dbReference type="PROSITE" id="PS50297">
    <property type="entry name" value="ANK_REP_REGION"/>
    <property type="match status" value="1"/>
</dbReference>
<evidence type="ECO:0000256" key="2">
    <source>
        <dbReference type="PROSITE-ProRule" id="PRU00023"/>
    </source>
</evidence>
<dbReference type="Gene3D" id="1.25.40.20">
    <property type="entry name" value="Ankyrin repeat-containing domain"/>
    <property type="match status" value="1"/>
</dbReference>
<dbReference type="InterPro" id="IPR002110">
    <property type="entry name" value="Ankyrin_rpt"/>
</dbReference>
<dbReference type="GO" id="GO:0004857">
    <property type="term" value="F:enzyme inhibitor activity"/>
    <property type="evidence" value="ECO:0007669"/>
    <property type="project" value="TreeGrafter"/>
</dbReference>
<dbReference type="PROSITE" id="PS50088">
    <property type="entry name" value="ANK_REPEAT"/>
    <property type="match status" value="1"/>
</dbReference>